<sequence>MMQQMQNPNVKLHLFQVRGYNVHSIIGEGAYGVVAQAYSTQTIQRVAINQRVAIKKILPFSHELNSIRTLREIKFLKKFNHENIISILDLPKPPDFESFREIYLVQEFMETDLHHVIATQPLSNDHVQYLLYQILKGVKYLHSGGVIHRDLKPSNLLVNSNCDLKICDFGLARLDSENSKESREACLSEYVATRYYRAPEVMLSTSQYSKAIDMWSVGCILAEMFLRTPLLPGKDYVNQVQLIFELLGTPRGEEVNCVKSRKAREYIKRCRTFKRIPFKKIFRQVDPDAIDLLEKLLTFDPALRITAEQSLEHPYVEVYRNPEEEISCSPFPKDAFYFDEIKDSLKMLDMKRLIYTEVINQKT</sequence>
<accession>A0ACB5SX81</accession>
<proteinExistence type="predicted"/>
<reference evidence="1" key="1">
    <citation type="submission" date="2023-04" db="EMBL/GenBank/DDBJ databases">
        <title>Ambrosiozyma monospora NBRC 10751.</title>
        <authorList>
            <person name="Ichikawa N."/>
            <person name="Sato H."/>
            <person name="Tonouchi N."/>
        </authorList>
    </citation>
    <scope>NUCLEOTIDE SEQUENCE</scope>
    <source>
        <strain evidence="1">NBRC 10751</strain>
    </source>
</reference>
<comment type="caution">
    <text evidence="1">The sequence shown here is derived from an EMBL/GenBank/DDBJ whole genome shotgun (WGS) entry which is preliminary data.</text>
</comment>
<gene>
    <name evidence="1" type="ORF">Amon02_000213800</name>
</gene>
<dbReference type="EMBL" id="BSXS01001193">
    <property type="protein sequence ID" value="GME75388.1"/>
    <property type="molecule type" value="Genomic_DNA"/>
</dbReference>
<keyword evidence="2" id="KW-1185">Reference proteome</keyword>
<evidence type="ECO:0000313" key="2">
    <source>
        <dbReference type="Proteomes" id="UP001165064"/>
    </source>
</evidence>
<protein>
    <submittedName>
        <fullName evidence="1">Unnamed protein product</fullName>
    </submittedName>
</protein>
<dbReference type="Proteomes" id="UP001165064">
    <property type="component" value="Unassembled WGS sequence"/>
</dbReference>
<organism evidence="1 2">
    <name type="scientific">Ambrosiozyma monospora</name>
    <name type="common">Yeast</name>
    <name type="synonym">Endomycopsis monosporus</name>
    <dbReference type="NCBI Taxonomy" id="43982"/>
    <lineage>
        <taxon>Eukaryota</taxon>
        <taxon>Fungi</taxon>
        <taxon>Dikarya</taxon>
        <taxon>Ascomycota</taxon>
        <taxon>Saccharomycotina</taxon>
        <taxon>Pichiomycetes</taxon>
        <taxon>Pichiales</taxon>
        <taxon>Pichiaceae</taxon>
        <taxon>Ambrosiozyma</taxon>
    </lineage>
</organism>
<evidence type="ECO:0000313" key="1">
    <source>
        <dbReference type="EMBL" id="GME75388.1"/>
    </source>
</evidence>
<name>A0ACB5SX81_AMBMO</name>